<dbReference type="RefSeq" id="WP_348949879.1">
    <property type="nucleotide sequence ID" value="NZ_JBDZYD010000004.1"/>
</dbReference>
<dbReference type="SUPFAM" id="SSF56801">
    <property type="entry name" value="Acetyl-CoA synthetase-like"/>
    <property type="match status" value="1"/>
</dbReference>
<dbReference type="Gene3D" id="3.30.559.10">
    <property type="entry name" value="Chloramphenicol acetyltransferase-like domain"/>
    <property type="match status" value="1"/>
</dbReference>
<keyword evidence="3" id="KW-0597">Phosphoprotein</keyword>
<feature type="compositionally biased region" description="Low complexity" evidence="4">
    <location>
        <begin position="375"/>
        <end position="386"/>
    </location>
</feature>
<proteinExistence type="predicted"/>
<evidence type="ECO:0000256" key="3">
    <source>
        <dbReference type="ARBA" id="ARBA00022553"/>
    </source>
</evidence>
<dbReference type="CDD" id="cd05930">
    <property type="entry name" value="A_NRPS"/>
    <property type="match status" value="1"/>
</dbReference>
<dbReference type="InterPro" id="IPR000873">
    <property type="entry name" value="AMP-dep_synth/lig_dom"/>
</dbReference>
<dbReference type="SMART" id="SM00824">
    <property type="entry name" value="PKS_TE"/>
    <property type="match status" value="1"/>
</dbReference>
<sequence>MTSLETQQEEGYQLAPQQLARSGEAGGTASRTFRTTAHIAGADLEARIAAAVSAHEILRTRYRELSGMLTPVQVVDPAGPVTIDRQANGVTVFRAGALTVEQEPGPDGTRLVLSLPRLSVDDESWSSLAGLLLGDPVAEAELQYADIAAWLGEVLAHSARPADDEPAPALPFLKPGGHGDAVRVSAVVEGPALDRLDELAVRHGVSEAAVLLALWRALSGRYGQDADDRVVVLSDGRSTEGLETVLGLLERPVPVRLEFTVDTPIADALRAAQEVLGFVATIENEVDPGTVGGGISYRHREDRWDGQLSAEEPATGLLHLDCVRGSRSLRLTFVGDAGRIAQADLDLVAAAYGHQLADLLAGSVERGVGGLRLTAPGELGESAGSAERGGGLRLAAPGAPDELAGSVEPGVGGLRLTTPGTPDQPTGPETRYPSVPERFLDQAARTPDRPALRCGETVLSYRDVALRADTVARLLREHGVSTGDRVALLAPASAETVVAMLGIWFAGAAFVPVDPAWPEQRVETILREAAPALLLTPDPETDPGVSVRTISAAATETAGAAYVIFTSGTSGVPKGVVIGHDQVAHYTAAIEKTLGLSEGAEFAAVSTLAADLAYTAIFPALASGGCVQLIPAETATSPAALAEWFRAHPAAALKLVPSHLSALLAEAADPLALLPGEALVLGGERLPRPLYERLREIAPSLRVYNHYGPTETTVGASCLALDEEIDERCSSIPVGGGLGANVLTVVDAAGIPVPPWCPGEVVVSGPGVGLGYLGQPGFGGTYRTGDLGRLVPGGVEILGRLDDQVKLRGHRVQTGEIEAVLTELPGVGAAAVVARGDDSGLITHLDAYLVAAGALSIEQVRTAVAGRLPAAVVPTGWQVLERLPLTANGKLDRRALAPIAPPKARAGRPRDSVEQRLVAIWSAVLGQDVSSPDDDFFELGGQSLRAIKLMAQINTTFGCRLPMSAAFSAPTAAAMASLVRESGFQDSTLVLLRAARGPQAVFCVHPADGTTLAYWDLARALPEDRPVFGIESPGLHGRPLPQDLTAMAEENAAAIAAAGDAAPVLVGWGSGGIIAYATAGALRRSGREVTRLVIVDGGLAPLPGDDPVHRFAVHHDMELPAGRQDLLKAMHNAGLLAPGSGEPELQNLLDVFAANVTTLDRFFAQQHSTVDRPDFPVLLVRAETDSTEDWKSVVGPGLAVASVTATHHGILRAPAVAQLAEMIR</sequence>
<dbReference type="InterPro" id="IPR042099">
    <property type="entry name" value="ANL_N_sf"/>
</dbReference>
<dbReference type="PROSITE" id="PS50075">
    <property type="entry name" value="CARRIER"/>
    <property type="match status" value="1"/>
</dbReference>
<gene>
    <name evidence="6" type="ORF">ABJI51_11220</name>
</gene>
<dbReference type="InterPro" id="IPR020802">
    <property type="entry name" value="TesA-like"/>
</dbReference>
<comment type="cofactor">
    <cofactor evidence="1">
        <name>pantetheine 4'-phosphate</name>
        <dbReference type="ChEBI" id="CHEBI:47942"/>
    </cofactor>
</comment>
<keyword evidence="2" id="KW-0596">Phosphopantetheine</keyword>
<dbReference type="InterPro" id="IPR009081">
    <property type="entry name" value="PP-bd_ACP"/>
</dbReference>
<dbReference type="Gene3D" id="3.40.50.12780">
    <property type="entry name" value="N-terminal domain of ligase-like"/>
    <property type="match status" value="1"/>
</dbReference>
<evidence type="ECO:0000256" key="4">
    <source>
        <dbReference type="SAM" id="MobiDB-lite"/>
    </source>
</evidence>
<dbReference type="Gene3D" id="3.40.50.1820">
    <property type="entry name" value="alpha/beta hydrolase"/>
    <property type="match status" value="1"/>
</dbReference>
<evidence type="ECO:0000313" key="6">
    <source>
        <dbReference type="EMBL" id="MEQ0559644.1"/>
    </source>
</evidence>
<dbReference type="SUPFAM" id="SSF52777">
    <property type="entry name" value="CoA-dependent acyltransferases"/>
    <property type="match status" value="2"/>
</dbReference>
<dbReference type="SUPFAM" id="SSF53474">
    <property type="entry name" value="alpha/beta-Hydrolases"/>
    <property type="match status" value="1"/>
</dbReference>
<dbReference type="Pfam" id="PF00975">
    <property type="entry name" value="Thioesterase"/>
    <property type="match status" value="1"/>
</dbReference>
<evidence type="ECO:0000313" key="7">
    <source>
        <dbReference type="Proteomes" id="UP001440984"/>
    </source>
</evidence>
<feature type="compositionally biased region" description="Polar residues" evidence="4">
    <location>
        <begin position="1"/>
        <end position="20"/>
    </location>
</feature>
<dbReference type="PROSITE" id="PS00455">
    <property type="entry name" value="AMP_BINDING"/>
    <property type="match status" value="1"/>
</dbReference>
<keyword evidence="7" id="KW-1185">Reference proteome</keyword>
<dbReference type="EMBL" id="JBDZYD010000004">
    <property type="protein sequence ID" value="MEQ0559644.1"/>
    <property type="molecule type" value="Genomic_DNA"/>
</dbReference>
<dbReference type="Proteomes" id="UP001440984">
    <property type="component" value="Unassembled WGS sequence"/>
</dbReference>
<accession>A0ABV0LCJ7</accession>
<protein>
    <submittedName>
        <fullName evidence="6">AMP-binding protein</fullName>
    </submittedName>
</protein>
<dbReference type="InterPro" id="IPR045851">
    <property type="entry name" value="AMP-bd_C_sf"/>
</dbReference>
<evidence type="ECO:0000256" key="1">
    <source>
        <dbReference type="ARBA" id="ARBA00001957"/>
    </source>
</evidence>
<dbReference type="InterPro" id="IPR036736">
    <property type="entry name" value="ACP-like_sf"/>
</dbReference>
<comment type="caution">
    <text evidence="6">The sequence shown here is derived from an EMBL/GenBank/DDBJ whole genome shotgun (WGS) entry which is preliminary data.</text>
</comment>
<dbReference type="InterPro" id="IPR023213">
    <property type="entry name" value="CAT-like_dom_sf"/>
</dbReference>
<dbReference type="Gene3D" id="3.30.559.30">
    <property type="entry name" value="Nonribosomal peptide synthetase, condensation domain"/>
    <property type="match status" value="1"/>
</dbReference>
<dbReference type="SUPFAM" id="SSF47336">
    <property type="entry name" value="ACP-like"/>
    <property type="match status" value="1"/>
</dbReference>
<dbReference type="Pfam" id="PF13193">
    <property type="entry name" value="AMP-binding_C"/>
    <property type="match status" value="1"/>
</dbReference>
<dbReference type="InterPro" id="IPR020845">
    <property type="entry name" value="AMP-binding_CS"/>
</dbReference>
<dbReference type="PANTHER" id="PTHR45527:SF1">
    <property type="entry name" value="FATTY ACID SYNTHASE"/>
    <property type="match status" value="1"/>
</dbReference>
<dbReference type="InterPro" id="IPR020806">
    <property type="entry name" value="PKS_PP-bd"/>
</dbReference>
<reference evidence="6 7" key="1">
    <citation type="submission" date="2024-05" db="EMBL/GenBank/DDBJ databases">
        <authorList>
            <person name="Zhao H."/>
            <person name="Xu Y."/>
            <person name="Lin S."/>
            <person name="Spain J.C."/>
            <person name="Zhou N.-Y."/>
        </authorList>
    </citation>
    <scope>NUCLEOTIDE SEQUENCE [LARGE SCALE GENOMIC DNA]</scope>
    <source>
        <strain evidence="6 7">NEAU-NG30</strain>
    </source>
</reference>
<dbReference type="Pfam" id="PF00550">
    <property type="entry name" value="PP-binding"/>
    <property type="match status" value="1"/>
</dbReference>
<dbReference type="InterPro" id="IPR001031">
    <property type="entry name" value="Thioesterase"/>
</dbReference>
<dbReference type="PANTHER" id="PTHR45527">
    <property type="entry name" value="NONRIBOSOMAL PEPTIDE SYNTHETASE"/>
    <property type="match status" value="1"/>
</dbReference>
<name>A0ABV0LCJ7_9PSEU</name>
<dbReference type="Pfam" id="PF00501">
    <property type="entry name" value="AMP-binding"/>
    <property type="match status" value="1"/>
</dbReference>
<dbReference type="SMART" id="SM00823">
    <property type="entry name" value="PKS_PP"/>
    <property type="match status" value="1"/>
</dbReference>
<evidence type="ECO:0000259" key="5">
    <source>
        <dbReference type="PROSITE" id="PS50075"/>
    </source>
</evidence>
<feature type="domain" description="Carrier" evidence="5">
    <location>
        <begin position="908"/>
        <end position="983"/>
    </location>
</feature>
<feature type="region of interest" description="Disordered" evidence="4">
    <location>
        <begin position="374"/>
        <end position="434"/>
    </location>
</feature>
<dbReference type="InterPro" id="IPR029058">
    <property type="entry name" value="AB_hydrolase_fold"/>
</dbReference>
<evidence type="ECO:0000256" key="2">
    <source>
        <dbReference type="ARBA" id="ARBA00022450"/>
    </source>
</evidence>
<feature type="region of interest" description="Disordered" evidence="4">
    <location>
        <begin position="1"/>
        <end position="28"/>
    </location>
</feature>
<dbReference type="InterPro" id="IPR025110">
    <property type="entry name" value="AMP-bd_C"/>
</dbReference>
<dbReference type="Gene3D" id="1.10.1200.10">
    <property type="entry name" value="ACP-like"/>
    <property type="match status" value="1"/>
</dbReference>
<dbReference type="Gene3D" id="3.30.300.30">
    <property type="match status" value="1"/>
</dbReference>
<organism evidence="6 7">
    <name type="scientific">Amycolatopsis melonis</name>
    <dbReference type="NCBI Taxonomy" id="3156488"/>
    <lineage>
        <taxon>Bacteria</taxon>
        <taxon>Bacillati</taxon>
        <taxon>Actinomycetota</taxon>
        <taxon>Actinomycetes</taxon>
        <taxon>Pseudonocardiales</taxon>
        <taxon>Pseudonocardiaceae</taxon>
        <taxon>Amycolatopsis</taxon>
    </lineage>
</organism>
<feature type="compositionally biased region" description="Low complexity" evidence="4">
    <location>
        <begin position="417"/>
        <end position="430"/>
    </location>
</feature>